<dbReference type="InterPro" id="IPR006805">
    <property type="entry name" value="Anth_synth_I_N"/>
</dbReference>
<sequence>MLDPSKRGNCIPVYVELPADLITPCMAYLRIAKDSKYSFLFESVIGGENVARYSFIGADPLKVIKTGPNEDIKGDPMGPLEKELALHQYIKIPEIPTFTGGAIGYVTYDCIQHFEPKTKRDLKDTLHIPEAVFMLVDTIVIYDHIYQTMRVVSHVFAPPTAGASNLSFMYDTAVAKARRLAKVILSAVTPEPPQPPIKLGNESVSNVGKAGYEGFVTTLKKHIVAGDIIQAVPSQRLARPTTIHPFNVYRHLRQINPSPYMFYIDCGDEQIVGSSPETLCKVEANTVFNHAIAGTTHRGRTPEEDEELGKTLLASEKDRAEHIMLVDLARNDVNRVCDPKTVKVDELMKLEKFSHVIHITSQVSGVLRPGLTRFDAFRSIFPAGTVSGAPKIKAIEIVSSLEQERRGVYAGAVGRWDFADDAMDTCIAIRTMLFKDGVAYLQAGGGIVFDSNEEEEYIETINKLKGNVRALEEAEKYWYEMQQAEGATSA</sequence>
<reference evidence="10 11" key="1">
    <citation type="journal article" date="2010" name="Nat. Biotechnol.">
        <title>Genome sequence of the model mushroom Schizophyllum commune.</title>
        <authorList>
            <person name="Ohm R.A."/>
            <person name="de Jong J.F."/>
            <person name="Lugones L.G."/>
            <person name="Aerts A."/>
            <person name="Kothe E."/>
            <person name="Stajich J.E."/>
            <person name="de Vries R.P."/>
            <person name="Record E."/>
            <person name="Levasseur A."/>
            <person name="Baker S.E."/>
            <person name="Bartholomew K.A."/>
            <person name="Coutinho P.M."/>
            <person name="Erdmann S."/>
            <person name="Fowler T.J."/>
            <person name="Gathman A.C."/>
            <person name="Lombard V."/>
            <person name="Henrissat B."/>
            <person name="Knabe N."/>
            <person name="Kuees U."/>
            <person name="Lilly W.W."/>
            <person name="Lindquist E."/>
            <person name="Lucas S."/>
            <person name="Magnuson J.K."/>
            <person name="Piumi F."/>
            <person name="Raudaskoski M."/>
            <person name="Salamov A."/>
            <person name="Schmutz J."/>
            <person name="Schwarze F.W.M.R."/>
            <person name="vanKuyk P.A."/>
            <person name="Horton J.S."/>
            <person name="Grigoriev I.V."/>
            <person name="Woesten H.A.B."/>
        </authorList>
    </citation>
    <scope>NUCLEOTIDE SEQUENCE [LARGE SCALE GENOMIC DNA]</scope>
    <source>
        <strain evidence="11">H4-8 / FGSC 9210</strain>
    </source>
</reference>
<dbReference type="InterPro" id="IPR015890">
    <property type="entry name" value="Chorismate_C"/>
</dbReference>
<evidence type="ECO:0000313" key="11">
    <source>
        <dbReference type="Proteomes" id="UP000007431"/>
    </source>
</evidence>
<dbReference type="Gene3D" id="3.60.120.10">
    <property type="entry name" value="Anthranilate synthase"/>
    <property type="match status" value="1"/>
</dbReference>
<evidence type="ECO:0000259" key="8">
    <source>
        <dbReference type="Pfam" id="PF00425"/>
    </source>
</evidence>
<dbReference type="EC" id="4.1.3.27" evidence="3"/>
<dbReference type="EMBL" id="GL377303">
    <property type="protein sequence ID" value="EFJ01064.1"/>
    <property type="molecule type" value="Genomic_DNA"/>
</dbReference>
<dbReference type="VEuPathDB" id="FungiDB:SCHCODRAFT_02606435"/>
<dbReference type="InterPro" id="IPR019999">
    <property type="entry name" value="Anth_synth_I-like"/>
</dbReference>
<dbReference type="UniPathway" id="UPA00035">
    <property type="reaction ID" value="UER00040"/>
</dbReference>
<evidence type="ECO:0000313" key="10">
    <source>
        <dbReference type="EMBL" id="EFJ01064.1"/>
    </source>
</evidence>
<gene>
    <name evidence="10" type="ORF">SCHCODRAFT_81336</name>
</gene>
<comment type="similarity">
    <text evidence="2">Belongs to the anthranilate synthase component I family.</text>
</comment>
<accession>D8PWM0</accession>
<dbReference type="NCBIfam" id="TIGR00564">
    <property type="entry name" value="trpE_most"/>
    <property type="match status" value="1"/>
</dbReference>
<proteinExistence type="inferred from homology"/>
<dbReference type="AlphaFoldDB" id="D8PWM0"/>
<dbReference type="GO" id="GO:0004049">
    <property type="term" value="F:anthranilate synthase activity"/>
    <property type="evidence" value="ECO:0007669"/>
    <property type="project" value="UniProtKB-EC"/>
</dbReference>
<feature type="domain" description="Anthranilate synthase component I N-terminal" evidence="9">
    <location>
        <begin position="20"/>
        <end position="149"/>
    </location>
</feature>
<name>D8PWM0_SCHCM</name>
<dbReference type="GO" id="GO:0005950">
    <property type="term" value="C:anthranilate synthase complex"/>
    <property type="evidence" value="ECO:0007669"/>
    <property type="project" value="EnsemblFungi"/>
</dbReference>
<dbReference type="STRING" id="578458.D8PWM0"/>
<evidence type="ECO:0000256" key="2">
    <source>
        <dbReference type="ARBA" id="ARBA00009562"/>
    </source>
</evidence>
<keyword evidence="11" id="KW-1185">Reference proteome</keyword>
<dbReference type="PANTHER" id="PTHR11236:SF9">
    <property type="entry name" value="ANTHRANILATE SYNTHASE COMPONENT 1"/>
    <property type="match status" value="1"/>
</dbReference>
<dbReference type="GO" id="GO:0000162">
    <property type="term" value="P:L-tryptophan biosynthetic process"/>
    <property type="evidence" value="ECO:0007669"/>
    <property type="project" value="UniProtKB-UniPathway"/>
</dbReference>
<dbReference type="Pfam" id="PF00425">
    <property type="entry name" value="Chorismate_bind"/>
    <property type="match status" value="1"/>
</dbReference>
<dbReference type="PRINTS" id="PR00095">
    <property type="entry name" value="ANTSNTHASEI"/>
</dbReference>
<evidence type="ECO:0000259" key="9">
    <source>
        <dbReference type="Pfam" id="PF04715"/>
    </source>
</evidence>
<protein>
    <recommendedName>
        <fullName evidence="3">anthranilate synthase</fullName>
        <ecNumber evidence="3">4.1.3.27</ecNumber>
    </recommendedName>
</protein>
<dbReference type="PANTHER" id="PTHR11236">
    <property type="entry name" value="AMINOBENZOATE/ANTHRANILATE SYNTHASE"/>
    <property type="match status" value="1"/>
</dbReference>
<dbReference type="InterPro" id="IPR005801">
    <property type="entry name" value="ADC_synthase"/>
</dbReference>
<evidence type="ECO:0000256" key="7">
    <source>
        <dbReference type="ARBA" id="ARBA00023239"/>
    </source>
</evidence>
<keyword evidence="7" id="KW-0456">Lyase</keyword>
<dbReference type="Pfam" id="PF04715">
    <property type="entry name" value="Anth_synt_I_N"/>
    <property type="match status" value="1"/>
</dbReference>
<dbReference type="GO" id="GO:0006541">
    <property type="term" value="P:glutamine metabolic process"/>
    <property type="evidence" value="ECO:0007669"/>
    <property type="project" value="EnsemblFungi"/>
</dbReference>
<organism evidence="11">
    <name type="scientific">Schizophyllum commune (strain H4-8 / FGSC 9210)</name>
    <name type="common">Split gill fungus</name>
    <dbReference type="NCBI Taxonomy" id="578458"/>
    <lineage>
        <taxon>Eukaryota</taxon>
        <taxon>Fungi</taxon>
        <taxon>Dikarya</taxon>
        <taxon>Basidiomycota</taxon>
        <taxon>Agaricomycotina</taxon>
        <taxon>Agaricomycetes</taxon>
        <taxon>Agaricomycetidae</taxon>
        <taxon>Agaricales</taxon>
        <taxon>Schizophyllaceae</taxon>
        <taxon>Schizophyllum</taxon>
    </lineage>
</organism>
<evidence type="ECO:0000256" key="1">
    <source>
        <dbReference type="ARBA" id="ARBA00004873"/>
    </source>
</evidence>
<dbReference type="eggNOG" id="KOG1223">
    <property type="taxonomic scope" value="Eukaryota"/>
</dbReference>
<dbReference type="FunCoup" id="D8PWM0">
    <property type="interactions" value="133"/>
</dbReference>
<dbReference type="SUPFAM" id="SSF56322">
    <property type="entry name" value="ADC synthase"/>
    <property type="match status" value="1"/>
</dbReference>
<dbReference type="Proteomes" id="UP000007431">
    <property type="component" value="Unassembled WGS sequence"/>
</dbReference>
<evidence type="ECO:0000256" key="3">
    <source>
        <dbReference type="ARBA" id="ARBA00012266"/>
    </source>
</evidence>
<evidence type="ECO:0000256" key="5">
    <source>
        <dbReference type="ARBA" id="ARBA00022822"/>
    </source>
</evidence>
<feature type="domain" description="Chorismate-utilising enzyme C-terminal" evidence="8">
    <location>
        <begin position="210"/>
        <end position="463"/>
    </location>
</feature>
<dbReference type="InterPro" id="IPR005256">
    <property type="entry name" value="Anth_synth_I_PabB"/>
</dbReference>
<evidence type="ECO:0000256" key="4">
    <source>
        <dbReference type="ARBA" id="ARBA00022605"/>
    </source>
</evidence>
<dbReference type="InParanoid" id="D8PWM0"/>
<dbReference type="OMA" id="GCVGYLD"/>
<keyword evidence="5" id="KW-0822">Tryptophan biosynthesis</keyword>
<dbReference type="HOGENOM" id="CLU_006493_9_3_1"/>
<evidence type="ECO:0000256" key="6">
    <source>
        <dbReference type="ARBA" id="ARBA00023141"/>
    </source>
</evidence>
<comment type="pathway">
    <text evidence="1">Amino-acid biosynthesis; L-tryptophan biosynthesis; L-tryptophan from chorismate: step 1/5.</text>
</comment>
<keyword evidence="6" id="KW-0057">Aromatic amino acid biosynthesis</keyword>
<keyword evidence="4" id="KW-0028">Amino-acid biosynthesis</keyword>